<feature type="region of interest" description="Disordered" evidence="1">
    <location>
        <begin position="19"/>
        <end position="40"/>
    </location>
</feature>
<accession>A0A2J8A310</accession>
<comment type="caution">
    <text evidence="2">The sequence shown here is derived from an EMBL/GenBank/DDBJ whole genome shotgun (WGS) entry which is preliminary data.</text>
</comment>
<organism evidence="2 3">
    <name type="scientific">Tetrabaena socialis</name>
    <dbReference type="NCBI Taxonomy" id="47790"/>
    <lineage>
        <taxon>Eukaryota</taxon>
        <taxon>Viridiplantae</taxon>
        <taxon>Chlorophyta</taxon>
        <taxon>core chlorophytes</taxon>
        <taxon>Chlorophyceae</taxon>
        <taxon>CS clade</taxon>
        <taxon>Chlamydomonadales</taxon>
        <taxon>Tetrabaenaceae</taxon>
        <taxon>Tetrabaena</taxon>
    </lineage>
</organism>
<dbReference type="AlphaFoldDB" id="A0A2J8A310"/>
<feature type="region of interest" description="Disordered" evidence="1">
    <location>
        <begin position="298"/>
        <end position="317"/>
    </location>
</feature>
<keyword evidence="3" id="KW-1185">Reference proteome</keyword>
<dbReference type="OrthoDB" id="48731at2759"/>
<name>A0A2J8A310_9CHLO</name>
<dbReference type="EMBL" id="PGGS01000208">
    <property type="protein sequence ID" value="PNH06912.1"/>
    <property type="molecule type" value="Genomic_DNA"/>
</dbReference>
<evidence type="ECO:0000256" key="1">
    <source>
        <dbReference type="SAM" id="MobiDB-lite"/>
    </source>
</evidence>
<dbReference type="Proteomes" id="UP000236333">
    <property type="component" value="Unassembled WGS sequence"/>
</dbReference>
<sequence length="589" mass="64628">MSGRQAPGWVVCFSLSPVRCGPGGSKNEASESTRRSASAAGEDELRSLDYWERLVGTPSKLALASEKKGVLPQWKYSKRQFSVLPFQMTSIKEMELGLDPDTLWRDFTVITSSRNPWARAASGFEYTHSIWKKKDAMCALPTFLQFCRNPFIMGTLANLFNCYGQKPECDEAGGDGQEGRDVDAESGSAWRSHAFFHVEPAANCLVDEAGRMVADFVIRYEHLEADTAAAIDLLNARRPPGLPPIARPDTIAWRKKGRSATLSGVGSSAAAAIVHAHHYRRCGAETLTNQGRRAAPYLYDRSKNEASESTRRSASAAEEDELRSLDYWERLVGTPSKLALASEKKGVLPQWKYSKQFSVLPFQVEHGFDPDTMWRDFTVITSSRNPWARAASGFEFTHSTWTKPDATCALPTFLEFCRNPFIMGALDNLFNCYGQKPECDEAGGDGQEGRDVDAESGSAWRSHAFFHVEPAANCLVDEAGRMVADFVIRYEHLEADTAAAIDLLNARRPPGLPPIARPDTIAWRKKGRSATLSGVGSSAAAAIVHAHHYRRCGAECVRALGQFYAADLELFGWAAPEEAPAGGASGEAK</sequence>
<feature type="compositionally biased region" description="Basic and acidic residues" evidence="1">
    <location>
        <begin position="300"/>
        <end position="311"/>
    </location>
</feature>
<evidence type="ECO:0008006" key="4">
    <source>
        <dbReference type="Google" id="ProtNLM"/>
    </source>
</evidence>
<reference evidence="2 3" key="1">
    <citation type="journal article" date="2017" name="Mol. Biol. Evol.">
        <title>The 4-celled Tetrabaena socialis nuclear genome reveals the essential components for genetic control of cell number at the origin of multicellularity in the volvocine lineage.</title>
        <authorList>
            <person name="Featherston J."/>
            <person name="Arakaki Y."/>
            <person name="Hanschen E.R."/>
            <person name="Ferris P.J."/>
            <person name="Michod R.E."/>
            <person name="Olson B.J.S.C."/>
            <person name="Nozaki H."/>
            <person name="Durand P.M."/>
        </authorList>
    </citation>
    <scope>NUCLEOTIDE SEQUENCE [LARGE SCALE GENOMIC DNA]</scope>
    <source>
        <strain evidence="2 3">NIES-571</strain>
    </source>
</reference>
<gene>
    <name evidence="2" type="ORF">TSOC_006670</name>
</gene>
<evidence type="ECO:0000313" key="2">
    <source>
        <dbReference type="EMBL" id="PNH06912.1"/>
    </source>
</evidence>
<evidence type="ECO:0000313" key="3">
    <source>
        <dbReference type="Proteomes" id="UP000236333"/>
    </source>
</evidence>
<protein>
    <recommendedName>
        <fullName evidence="4">Sulfotransferase</fullName>
    </recommendedName>
</protein>
<proteinExistence type="predicted"/>